<name>A0A4P9Y6L2_9FUNG</name>
<feature type="chain" id="PRO_5020192728" description="Peptidase metallopeptidase domain-containing protein" evidence="2">
    <location>
        <begin position="32"/>
        <end position="791"/>
    </location>
</feature>
<dbReference type="EMBL" id="KZ987806">
    <property type="protein sequence ID" value="RKP14665.1"/>
    <property type="molecule type" value="Genomic_DNA"/>
</dbReference>
<evidence type="ECO:0000313" key="3">
    <source>
        <dbReference type="EMBL" id="RKP14665.1"/>
    </source>
</evidence>
<evidence type="ECO:0008006" key="5">
    <source>
        <dbReference type="Google" id="ProtNLM"/>
    </source>
</evidence>
<feature type="region of interest" description="Disordered" evidence="1">
    <location>
        <begin position="730"/>
        <end position="791"/>
    </location>
</feature>
<keyword evidence="2" id="KW-0732">Signal</keyword>
<reference evidence="4" key="1">
    <citation type="journal article" date="2018" name="Nat. Microbiol.">
        <title>Leveraging single-cell genomics to expand the fungal tree of life.</title>
        <authorList>
            <person name="Ahrendt S.R."/>
            <person name="Quandt C.A."/>
            <person name="Ciobanu D."/>
            <person name="Clum A."/>
            <person name="Salamov A."/>
            <person name="Andreopoulos B."/>
            <person name="Cheng J.F."/>
            <person name="Woyke T."/>
            <person name="Pelin A."/>
            <person name="Henrissat B."/>
            <person name="Reynolds N.K."/>
            <person name="Benny G.L."/>
            <person name="Smith M.E."/>
            <person name="James T.Y."/>
            <person name="Grigoriev I.V."/>
        </authorList>
    </citation>
    <scope>NUCLEOTIDE SEQUENCE [LARGE SCALE GENOMIC DNA]</scope>
</reference>
<evidence type="ECO:0000256" key="1">
    <source>
        <dbReference type="SAM" id="MobiDB-lite"/>
    </source>
</evidence>
<gene>
    <name evidence="3" type="ORF">BJ684DRAFT_15025</name>
</gene>
<evidence type="ECO:0000313" key="4">
    <source>
        <dbReference type="Proteomes" id="UP000267251"/>
    </source>
</evidence>
<accession>A0A4P9Y6L2</accession>
<feature type="compositionally biased region" description="Acidic residues" evidence="1">
    <location>
        <begin position="89"/>
        <end position="113"/>
    </location>
</feature>
<feature type="compositionally biased region" description="Gly residues" evidence="1">
    <location>
        <begin position="749"/>
        <end position="759"/>
    </location>
</feature>
<feature type="compositionally biased region" description="Basic and acidic residues" evidence="1">
    <location>
        <begin position="587"/>
        <end position="596"/>
    </location>
</feature>
<feature type="signal peptide" evidence="2">
    <location>
        <begin position="1"/>
        <end position="31"/>
    </location>
</feature>
<organism evidence="3 4">
    <name type="scientific">Piptocephalis cylindrospora</name>
    <dbReference type="NCBI Taxonomy" id="1907219"/>
    <lineage>
        <taxon>Eukaryota</taxon>
        <taxon>Fungi</taxon>
        <taxon>Fungi incertae sedis</taxon>
        <taxon>Zoopagomycota</taxon>
        <taxon>Zoopagomycotina</taxon>
        <taxon>Zoopagomycetes</taxon>
        <taxon>Zoopagales</taxon>
        <taxon>Piptocephalidaceae</taxon>
        <taxon>Piptocephalis</taxon>
    </lineage>
</organism>
<feature type="compositionally biased region" description="Low complexity" evidence="1">
    <location>
        <begin position="140"/>
        <end position="172"/>
    </location>
</feature>
<dbReference type="AlphaFoldDB" id="A0A4P9Y6L2"/>
<dbReference type="OrthoDB" id="73465at2759"/>
<feature type="compositionally biased region" description="Basic residues" evidence="1">
    <location>
        <begin position="570"/>
        <end position="582"/>
    </location>
</feature>
<evidence type="ECO:0000256" key="2">
    <source>
        <dbReference type="SAM" id="SignalP"/>
    </source>
</evidence>
<sequence length="791" mass="84845">MRSPRWWSPTSIISLLLLSTTTSPAISLVRAEEDSVLLQRYDLTLAPNGRHHYRQVSMDTIRAGSKTILDSLSIPAPESNAKVRAAAVDGEEDQAEGEGGEDGEEEDGEEEEDWVTHPLPQSTVNVDTSPASTPSPTPTPTASSTALPTTSNSTVVSTTGNSTMTPTSTTVSAPSTTLLTMVGSESNLVLVEFTCTPTVTRGKEDVCRKVQKAYESAGRRIGQLLQLTSPIRIQLSYKSFCDTDWGCGSSTLGQAWAASYWEVGGSDGLDSAFLYPQALLKQRGVAGRAMNTYDIIAQFNADQRKRYWFVGDNKNGKPKRGQYEFEYLAIHELMHGLGYTTSLAQRDGRPLVTPGTLLDARNITMAFRKPYLFDRHIYFPNIHASLSSLVPSLTPLAPYNASLTSDSAWWTDYASRPEGRVASLLYTQATAGDGGAVLQIAPNNASVLSSQLAQDNITLATLYTPSGGFERASTLMHLSGPLTAPQDYLMLPEAVKGQVLDTKDGLVGGVFGPTTVRLLSALGYPLLEPVIYRDHTVNSGSGPAKNAAWGGVLASLWIVSSIKREDSHCPHHNGGCHRKKGRGVVGGERKQGERFKGKQGQNKRKEERGEGWTPSTTEEGGKRAWSRMGTGGRVHNPRKGRRGGSLDQGGEPIGSHDRKGQSAEAGKTATGDLDVLLHQGFGTILHLLDNDGKVSEEGDVIRGRSVRSRRESVLTVMKEGKLLHETVSGSLGLEGEDPTSTRPRVLGGKVSGEGEGISGPGESQVKRGTGPDNVHKEPGGLMGLRESSGRG</sequence>
<feature type="region of interest" description="Disordered" evidence="1">
    <location>
        <begin position="567"/>
        <end position="667"/>
    </location>
</feature>
<proteinExistence type="predicted"/>
<feature type="region of interest" description="Disordered" evidence="1">
    <location>
        <begin position="81"/>
        <end position="172"/>
    </location>
</feature>
<keyword evidence="4" id="KW-1185">Reference proteome</keyword>
<dbReference type="Proteomes" id="UP000267251">
    <property type="component" value="Unassembled WGS sequence"/>
</dbReference>
<protein>
    <recommendedName>
        <fullName evidence="5">Peptidase metallopeptidase domain-containing protein</fullName>
    </recommendedName>
</protein>